<dbReference type="GO" id="GO:0016020">
    <property type="term" value="C:membrane"/>
    <property type="evidence" value="ECO:0007669"/>
    <property type="project" value="TreeGrafter"/>
</dbReference>
<dbReference type="InterPro" id="IPR000073">
    <property type="entry name" value="AB_hydrolase_1"/>
</dbReference>
<dbReference type="AlphaFoldDB" id="A0A7Y0L490"/>
<dbReference type="InterPro" id="IPR029058">
    <property type="entry name" value="AB_hydrolase_fold"/>
</dbReference>
<proteinExistence type="predicted"/>
<dbReference type="SUPFAM" id="SSF53474">
    <property type="entry name" value="alpha/beta-Hydrolases"/>
    <property type="match status" value="1"/>
</dbReference>
<dbReference type="PANTHER" id="PTHR43798">
    <property type="entry name" value="MONOACYLGLYCEROL LIPASE"/>
    <property type="match status" value="1"/>
</dbReference>
<evidence type="ECO:0000313" key="3">
    <source>
        <dbReference type="EMBL" id="NMP22125.1"/>
    </source>
</evidence>
<dbReference type="PRINTS" id="PR00412">
    <property type="entry name" value="EPOXHYDRLASE"/>
</dbReference>
<dbReference type="InterPro" id="IPR000639">
    <property type="entry name" value="Epox_hydrolase-like"/>
</dbReference>
<dbReference type="RefSeq" id="WP_169098151.1">
    <property type="nucleotide sequence ID" value="NZ_JABBVZ010000017.1"/>
</dbReference>
<organism evidence="3 4">
    <name type="scientific">Sulfobacillus harzensis</name>
    <dbReference type="NCBI Taxonomy" id="2729629"/>
    <lineage>
        <taxon>Bacteria</taxon>
        <taxon>Bacillati</taxon>
        <taxon>Bacillota</taxon>
        <taxon>Clostridia</taxon>
        <taxon>Eubacteriales</taxon>
        <taxon>Clostridiales Family XVII. Incertae Sedis</taxon>
        <taxon>Sulfobacillus</taxon>
    </lineage>
</organism>
<dbReference type="EMBL" id="JABBVZ010000017">
    <property type="protein sequence ID" value="NMP22125.1"/>
    <property type="molecule type" value="Genomic_DNA"/>
</dbReference>
<keyword evidence="4" id="KW-1185">Reference proteome</keyword>
<feature type="domain" description="AB hydrolase-1" evidence="2">
    <location>
        <begin position="32"/>
        <end position="260"/>
    </location>
</feature>
<name>A0A7Y0L490_9FIRM</name>
<gene>
    <name evidence="3" type="ORF">HIJ39_07145</name>
</gene>
<dbReference type="Proteomes" id="UP000533476">
    <property type="component" value="Unassembled WGS sequence"/>
</dbReference>
<protein>
    <submittedName>
        <fullName evidence="3">Alpha/beta hydrolase</fullName>
    </submittedName>
</protein>
<dbReference type="InterPro" id="IPR050266">
    <property type="entry name" value="AB_hydrolase_sf"/>
</dbReference>
<dbReference type="PANTHER" id="PTHR43798:SF31">
    <property type="entry name" value="AB HYDROLASE SUPERFAMILY PROTEIN YCLE"/>
    <property type="match status" value="1"/>
</dbReference>
<keyword evidence="1 3" id="KW-0378">Hydrolase</keyword>
<evidence type="ECO:0000259" key="2">
    <source>
        <dbReference type="Pfam" id="PF12697"/>
    </source>
</evidence>
<reference evidence="3 4" key="1">
    <citation type="submission" date="2020-04" db="EMBL/GenBank/DDBJ databases">
        <authorList>
            <person name="Zhang R."/>
            <person name="Schippers A."/>
        </authorList>
    </citation>
    <scope>NUCLEOTIDE SEQUENCE [LARGE SCALE GENOMIC DNA]</scope>
    <source>
        <strain evidence="3 4">DSM 109850</strain>
    </source>
</reference>
<evidence type="ECO:0000256" key="1">
    <source>
        <dbReference type="ARBA" id="ARBA00022801"/>
    </source>
</evidence>
<sequence>MDPDFPVNTGVLQNGMRLAYIETGSGEPVTLWIHGMGSYSETFHHLFKAPDLAGRHIAPDMPGFGHSDHLPRVHTLNDYVEAVVGLMDALNIPRAIIAGHSFGGMVAGETVIRHPERVDGVLFVSSAGWFFPENAMAPTPYPWINRIGIWFTGMEFFGRRMMQALGVNPDTLSKADRRRFQWGWRHAYEMARMGRFYDSPRFADRVVASGRPLYAIHGSRDLLFPISRVKEAISDRFPLKIIEGAGHVPFYSHPNEFNRALADGFSHLGASPHNGSQ</sequence>
<dbReference type="GO" id="GO:0016787">
    <property type="term" value="F:hydrolase activity"/>
    <property type="evidence" value="ECO:0007669"/>
    <property type="project" value="UniProtKB-KW"/>
</dbReference>
<dbReference type="Pfam" id="PF12697">
    <property type="entry name" value="Abhydrolase_6"/>
    <property type="match status" value="1"/>
</dbReference>
<evidence type="ECO:0000313" key="4">
    <source>
        <dbReference type="Proteomes" id="UP000533476"/>
    </source>
</evidence>
<dbReference type="Gene3D" id="3.40.50.1820">
    <property type="entry name" value="alpha/beta hydrolase"/>
    <property type="match status" value="1"/>
</dbReference>
<dbReference type="PRINTS" id="PR00111">
    <property type="entry name" value="ABHYDROLASE"/>
</dbReference>
<accession>A0A7Y0L490</accession>
<comment type="caution">
    <text evidence="3">The sequence shown here is derived from an EMBL/GenBank/DDBJ whole genome shotgun (WGS) entry which is preliminary data.</text>
</comment>